<dbReference type="InterPro" id="IPR036390">
    <property type="entry name" value="WH_DNA-bd_sf"/>
</dbReference>
<evidence type="ECO:0000259" key="4">
    <source>
        <dbReference type="PROSITE" id="PS50949"/>
    </source>
</evidence>
<keyword evidence="1" id="KW-0805">Transcription regulation</keyword>
<dbReference type="Proteomes" id="UP001500851">
    <property type="component" value="Unassembled WGS sequence"/>
</dbReference>
<dbReference type="Gene3D" id="1.10.10.10">
    <property type="entry name" value="Winged helix-like DNA-binding domain superfamily/Winged helix DNA-binding domain"/>
    <property type="match status" value="1"/>
</dbReference>
<dbReference type="SUPFAM" id="SSF46785">
    <property type="entry name" value="Winged helix' DNA-binding domain"/>
    <property type="match status" value="1"/>
</dbReference>
<dbReference type="InterPro" id="IPR050679">
    <property type="entry name" value="Bact_HTH_transcr_reg"/>
</dbReference>
<evidence type="ECO:0000313" key="5">
    <source>
        <dbReference type="EMBL" id="GAA1784753.1"/>
    </source>
</evidence>
<dbReference type="EMBL" id="BAAAOB010000001">
    <property type="protein sequence ID" value="GAA1784753.1"/>
    <property type="molecule type" value="Genomic_DNA"/>
</dbReference>
<dbReference type="PROSITE" id="PS50949">
    <property type="entry name" value="HTH_GNTR"/>
    <property type="match status" value="1"/>
</dbReference>
<reference evidence="6" key="1">
    <citation type="journal article" date="2019" name="Int. J. Syst. Evol. Microbiol.">
        <title>The Global Catalogue of Microorganisms (GCM) 10K type strain sequencing project: providing services to taxonomists for standard genome sequencing and annotation.</title>
        <authorList>
            <consortium name="The Broad Institute Genomics Platform"/>
            <consortium name="The Broad Institute Genome Sequencing Center for Infectious Disease"/>
            <person name="Wu L."/>
            <person name="Ma J."/>
        </authorList>
    </citation>
    <scope>NUCLEOTIDE SEQUENCE [LARGE SCALE GENOMIC DNA]</scope>
    <source>
        <strain evidence="6">JCM 14736</strain>
    </source>
</reference>
<dbReference type="SMART" id="SM00866">
    <property type="entry name" value="UTRA"/>
    <property type="match status" value="1"/>
</dbReference>
<keyword evidence="3" id="KW-0804">Transcription</keyword>
<sequence>MSAEEPAPRGLGRAAEGARAKILELIEAGVYPGGSKLPGERELAVAVGVSRTVLRDALSVLADEHRIEASPWRGWFVTGTHMQERVELQSFTSMALERGLRPGAVVLSSALRDAAPEEARLLRLAPGEEVFEMLRLRTLNDRPACVDRTIIPTSRAAGVADIDFTDASLYERLETACGIIVVRSDYTVKAEGASGADSAQLGLAEGAPVLVGEEIAAGVDGVPIALGRVVYRNDAYEFQATLFRPASA</sequence>
<dbReference type="InterPro" id="IPR011663">
    <property type="entry name" value="UTRA"/>
</dbReference>
<dbReference type="InterPro" id="IPR028978">
    <property type="entry name" value="Chorismate_lyase_/UTRA_dom_sf"/>
</dbReference>
<accession>A0ABP4XQ82</accession>
<dbReference type="Pfam" id="PF07702">
    <property type="entry name" value="UTRA"/>
    <property type="match status" value="1"/>
</dbReference>
<dbReference type="SUPFAM" id="SSF64288">
    <property type="entry name" value="Chorismate lyase-like"/>
    <property type="match status" value="1"/>
</dbReference>
<dbReference type="PANTHER" id="PTHR44846:SF16">
    <property type="entry name" value="TRANSCRIPTIONAL REGULATOR PHNF-RELATED"/>
    <property type="match status" value="1"/>
</dbReference>
<feature type="domain" description="HTH gntR-type" evidence="4">
    <location>
        <begin position="12"/>
        <end position="80"/>
    </location>
</feature>
<comment type="caution">
    <text evidence="5">The sequence shown here is derived from an EMBL/GenBank/DDBJ whole genome shotgun (WGS) entry which is preliminary data.</text>
</comment>
<keyword evidence="2" id="KW-0238">DNA-binding</keyword>
<dbReference type="Pfam" id="PF00392">
    <property type="entry name" value="GntR"/>
    <property type="match status" value="1"/>
</dbReference>
<evidence type="ECO:0000313" key="6">
    <source>
        <dbReference type="Proteomes" id="UP001500851"/>
    </source>
</evidence>
<dbReference type="CDD" id="cd07377">
    <property type="entry name" value="WHTH_GntR"/>
    <property type="match status" value="1"/>
</dbReference>
<organism evidence="5 6">
    <name type="scientific">Leucobacter iarius</name>
    <dbReference type="NCBI Taxonomy" id="333963"/>
    <lineage>
        <taxon>Bacteria</taxon>
        <taxon>Bacillati</taxon>
        <taxon>Actinomycetota</taxon>
        <taxon>Actinomycetes</taxon>
        <taxon>Micrococcales</taxon>
        <taxon>Microbacteriaceae</taxon>
        <taxon>Leucobacter</taxon>
    </lineage>
</organism>
<proteinExistence type="predicted"/>
<dbReference type="Gene3D" id="3.40.1410.10">
    <property type="entry name" value="Chorismate lyase-like"/>
    <property type="match status" value="1"/>
</dbReference>
<dbReference type="InterPro" id="IPR036388">
    <property type="entry name" value="WH-like_DNA-bd_sf"/>
</dbReference>
<dbReference type="PRINTS" id="PR00035">
    <property type="entry name" value="HTHGNTR"/>
</dbReference>
<protein>
    <submittedName>
        <fullName evidence="5">Phosphonate utilization transcriptional regulator PhnR</fullName>
    </submittedName>
</protein>
<evidence type="ECO:0000256" key="1">
    <source>
        <dbReference type="ARBA" id="ARBA00023015"/>
    </source>
</evidence>
<dbReference type="SMART" id="SM00345">
    <property type="entry name" value="HTH_GNTR"/>
    <property type="match status" value="1"/>
</dbReference>
<dbReference type="PANTHER" id="PTHR44846">
    <property type="entry name" value="MANNOSYL-D-GLYCERATE TRANSPORT/METABOLISM SYSTEM REPRESSOR MNGR-RELATED"/>
    <property type="match status" value="1"/>
</dbReference>
<name>A0ABP4XQ82_9MICO</name>
<dbReference type="RefSeq" id="WP_344030542.1">
    <property type="nucleotide sequence ID" value="NZ_BAAAOB010000001.1"/>
</dbReference>
<keyword evidence="6" id="KW-1185">Reference proteome</keyword>
<evidence type="ECO:0000256" key="2">
    <source>
        <dbReference type="ARBA" id="ARBA00023125"/>
    </source>
</evidence>
<gene>
    <name evidence="5" type="primary">phnR</name>
    <name evidence="5" type="ORF">GCM10009768_12020</name>
</gene>
<evidence type="ECO:0000256" key="3">
    <source>
        <dbReference type="ARBA" id="ARBA00023163"/>
    </source>
</evidence>
<dbReference type="InterPro" id="IPR000524">
    <property type="entry name" value="Tscrpt_reg_HTH_GntR"/>
</dbReference>